<name>A0A9P6PQP8_9FUNG</name>
<accession>A0A9P6PQP8</accession>
<dbReference type="AlphaFoldDB" id="A0A9P6PQP8"/>
<dbReference type="Proteomes" id="UP000726737">
    <property type="component" value="Unassembled WGS sequence"/>
</dbReference>
<comment type="caution">
    <text evidence="2">The sequence shown here is derived from an EMBL/GenBank/DDBJ whole genome shotgun (WGS) entry which is preliminary data.</text>
</comment>
<evidence type="ECO:0000313" key="3">
    <source>
        <dbReference type="Proteomes" id="UP000726737"/>
    </source>
</evidence>
<feature type="non-terminal residue" evidence="2">
    <location>
        <position position="59"/>
    </location>
</feature>
<sequence>MAIPSFIKSTSSKNKVAATPPLSHPVGSKSSSTVSKNTSDSRVKSASGASSASSEFKVS</sequence>
<evidence type="ECO:0000256" key="1">
    <source>
        <dbReference type="SAM" id="MobiDB-lite"/>
    </source>
</evidence>
<protein>
    <submittedName>
        <fullName evidence="2">Uncharacterized protein</fullName>
    </submittedName>
</protein>
<gene>
    <name evidence="2" type="ORF">BG011_007599</name>
</gene>
<dbReference type="EMBL" id="JAAAJA010000593">
    <property type="protein sequence ID" value="KAG0251445.1"/>
    <property type="molecule type" value="Genomic_DNA"/>
</dbReference>
<feature type="region of interest" description="Disordered" evidence="1">
    <location>
        <begin position="1"/>
        <end position="59"/>
    </location>
</feature>
<feature type="compositionally biased region" description="Low complexity" evidence="1">
    <location>
        <begin position="24"/>
        <end position="59"/>
    </location>
</feature>
<evidence type="ECO:0000313" key="2">
    <source>
        <dbReference type="EMBL" id="KAG0251445.1"/>
    </source>
</evidence>
<reference evidence="2" key="1">
    <citation type="journal article" date="2020" name="Fungal Divers.">
        <title>Resolving the Mortierellaceae phylogeny through synthesis of multi-gene phylogenetics and phylogenomics.</title>
        <authorList>
            <person name="Vandepol N."/>
            <person name="Liber J."/>
            <person name="Desiro A."/>
            <person name="Na H."/>
            <person name="Kennedy M."/>
            <person name="Barry K."/>
            <person name="Grigoriev I.V."/>
            <person name="Miller A.N."/>
            <person name="O'Donnell K."/>
            <person name="Stajich J.E."/>
            <person name="Bonito G."/>
        </authorList>
    </citation>
    <scope>NUCLEOTIDE SEQUENCE</scope>
    <source>
        <strain evidence="2">KOD948</strain>
    </source>
</reference>
<keyword evidence="3" id="KW-1185">Reference proteome</keyword>
<organism evidence="2 3">
    <name type="scientific">Mortierella polycephala</name>
    <dbReference type="NCBI Taxonomy" id="41804"/>
    <lineage>
        <taxon>Eukaryota</taxon>
        <taxon>Fungi</taxon>
        <taxon>Fungi incertae sedis</taxon>
        <taxon>Mucoromycota</taxon>
        <taxon>Mortierellomycotina</taxon>
        <taxon>Mortierellomycetes</taxon>
        <taxon>Mortierellales</taxon>
        <taxon>Mortierellaceae</taxon>
        <taxon>Mortierella</taxon>
    </lineage>
</organism>
<proteinExistence type="predicted"/>